<dbReference type="PROSITE" id="PS50157">
    <property type="entry name" value="ZINC_FINGER_C2H2_2"/>
    <property type="match status" value="1"/>
</dbReference>
<dbReference type="VEuPathDB" id="FungiDB:FUN_000844"/>
<dbReference type="GO" id="GO:0008270">
    <property type="term" value="F:zinc ion binding"/>
    <property type="evidence" value="ECO:0007669"/>
    <property type="project" value="UniProtKB-KW"/>
</dbReference>
<feature type="domain" description="C2H2-type" evidence="2">
    <location>
        <begin position="3"/>
        <end position="35"/>
    </location>
</feature>
<reference evidence="4 5" key="1">
    <citation type="submission" date="2016-04" db="EMBL/GenBank/DDBJ databases">
        <title>Genome analyses suggest a sexual origin of heterokaryosis in a supposedly ancient asexual fungus.</title>
        <authorList>
            <person name="Ropars J."/>
            <person name="Sedzielewska K."/>
            <person name="Noel J."/>
            <person name="Charron P."/>
            <person name="Farinelli L."/>
            <person name="Marton T."/>
            <person name="Kruger M."/>
            <person name="Pelin A."/>
            <person name="Brachmann A."/>
            <person name="Corradi N."/>
        </authorList>
    </citation>
    <scope>NUCLEOTIDE SEQUENCE [LARGE SCALE GENOMIC DNA]</scope>
    <source>
        <strain evidence="4 5">C2</strain>
    </source>
</reference>
<keyword evidence="1" id="KW-0863">Zinc-finger</keyword>
<evidence type="ECO:0000313" key="4">
    <source>
        <dbReference type="EMBL" id="PKK66903.1"/>
    </source>
</evidence>
<name>A0A2N1MZ24_9GLOM</name>
<evidence type="ECO:0000256" key="1">
    <source>
        <dbReference type="PROSITE-ProRule" id="PRU00042"/>
    </source>
</evidence>
<protein>
    <recommendedName>
        <fullName evidence="2">C2H2-type domain-containing protein</fullName>
    </recommendedName>
</protein>
<proteinExistence type="predicted"/>
<dbReference type="EMBL" id="LLXL01001031">
    <property type="protein sequence ID" value="PKK66903.1"/>
    <property type="molecule type" value="Genomic_DNA"/>
</dbReference>
<dbReference type="EMBL" id="LLXL01001649">
    <property type="protein sequence ID" value="PKK63456.1"/>
    <property type="molecule type" value="Genomic_DNA"/>
</dbReference>
<keyword evidence="1" id="KW-0862">Zinc</keyword>
<evidence type="ECO:0000259" key="2">
    <source>
        <dbReference type="PROSITE" id="PS50157"/>
    </source>
</evidence>
<gene>
    <name evidence="4" type="ORF">RhiirC2_784217</name>
    <name evidence="3" type="ORF">RhiirC2_869747</name>
</gene>
<reference evidence="4 5" key="2">
    <citation type="submission" date="2017-10" db="EMBL/GenBank/DDBJ databases">
        <title>Extensive intraspecific genome diversity in a model arbuscular mycorrhizal fungus.</title>
        <authorList>
            <person name="Chen E.C.H."/>
            <person name="Morin E."/>
            <person name="Baudet D."/>
            <person name="Noel J."/>
            <person name="Ndikumana S."/>
            <person name="Charron P."/>
            <person name="St-Onge C."/>
            <person name="Giorgi J."/>
            <person name="Grigoriev I.V."/>
            <person name="Roux C."/>
            <person name="Martin F.M."/>
            <person name="Corradi N."/>
        </authorList>
    </citation>
    <scope>NUCLEOTIDE SEQUENCE [LARGE SCALE GENOMIC DNA]</scope>
    <source>
        <strain evidence="4 5">C2</strain>
    </source>
</reference>
<dbReference type="Proteomes" id="UP000233469">
    <property type="component" value="Unassembled WGS sequence"/>
</dbReference>
<organism evidence="4 5">
    <name type="scientific">Rhizophagus irregularis</name>
    <dbReference type="NCBI Taxonomy" id="588596"/>
    <lineage>
        <taxon>Eukaryota</taxon>
        <taxon>Fungi</taxon>
        <taxon>Fungi incertae sedis</taxon>
        <taxon>Mucoromycota</taxon>
        <taxon>Glomeromycotina</taxon>
        <taxon>Glomeromycetes</taxon>
        <taxon>Glomerales</taxon>
        <taxon>Glomeraceae</taxon>
        <taxon>Rhizophagus</taxon>
    </lineage>
</organism>
<evidence type="ECO:0000313" key="3">
    <source>
        <dbReference type="EMBL" id="PKK63456.1"/>
    </source>
</evidence>
<dbReference type="VEuPathDB" id="FungiDB:FUN_010655"/>
<dbReference type="OrthoDB" id="2372678at2759"/>
<dbReference type="VEuPathDB" id="FungiDB:FUN_009673"/>
<evidence type="ECO:0000313" key="5">
    <source>
        <dbReference type="Proteomes" id="UP000233469"/>
    </source>
</evidence>
<dbReference type="InterPro" id="IPR013087">
    <property type="entry name" value="Znf_C2H2_type"/>
</dbReference>
<dbReference type="AlphaFoldDB" id="A0A2N1MZ24"/>
<dbReference type="VEuPathDB" id="FungiDB:RhiirFUN_011673"/>
<dbReference type="VEuPathDB" id="FungiDB:FUN_003257"/>
<accession>A0A2N1MZ24</accession>
<dbReference type="VEuPathDB" id="FungiDB:FUN_020537"/>
<dbReference type="VEuPathDB" id="FungiDB:RhiirA1_475246"/>
<keyword evidence="1" id="KW-0479">Metal-binding</keyword>
<sequence length="198" mass="23216">MPFTCSLCPANFPKTFSSKNSLSIHERNAHPNSKIIPHSRCLTSPSLYDICQFKNSFIIQLKARLQFHRSEPRVKTLKMEPFSEGLFIILFYNESTFRYSPAQRKYTCKFEGGQGYEQLGILLGNKNWGSKKRRTGTCAYVLMQNAQQTYHVTFCWKERVYKELDMSLRCGSMHFEFNIDVRDFVEENHDENQARNLN</sequence>
<dbReference type="VEuPathDB" id="FungiDB:FUN_022961"/>
<comment type="caution">
    <text evidence="4">The sequence shown here is derived from an EMBL/GenBank/DDBJ whole genome shotgun (WGS) entry which is preliminary data.</text>
</comment>